<keyword evidence="1" id="KW-0812">Transmembrane</keyword>
<sequence length="297" mass="32384">MSLWMLIKIVAGLVVLGVVIFTAMLVKHVRQEPLGGAFSEWVPVNVDAKPLVALPEADSDLPEIDPGAKVFEKAREMIAIGDLQGARDKLQTVVSIYPRSKAAGEARRIVGEMNLDELLSAGRMTNKQVYTVKRGDSYLGIAGKFGTSLDMIMHLNGLMDLKSLQPNDELIVMPLNFRVLVEPHKKVLSLWNDGRFVREYLLSAVVGAPTRDLKTKIEGKSGVVGDRRVPPASPSYRGATKLLSIEKVSAVITAMPESGAESPDELPQGLYLAPADAEELSLLLRPGNEVEFRTSTR</sequence>
<dbReference type="SUPFAM" id="SSF54106">
    <property type="entry name" value="LysM domain"/>
    <property type="match status" value="1"/>
</dbReference>
<evidence type="ECO:0000313" key="3">
    <source>
        <dbReference type="EMBL" id="MFC7337088.1"/>
    </source>
</evidence>
<keyword evidence="1" id="KW-1133">Transmembrane helix</keyword>
<protein>
    <submittedName>
        <fullName evidence="3">LysM peptidoglycan-binding domain-containing protein</fullName>
    </submittedName>
</protein>
<dbReference type="EMBL" id="JBHTBS010000003">
    <property type="protein sequence ID" value="MFC7337088.1"/>
    <property type="molecule type" value="Genomic_DNA"/>
</dbReference>
<dbReference type="CDD" id="cd00118">
    <property type="entry name" value="LysM"/>
    <property type="match status" value="1"/>
</dbReference>
<reference evidence="4" key="1">
    <citation type="journal article" date="2019" name="Int. J. Syst. Evol. Microbiol.">
        <title>The Global Catalogue of Microorganisms (GCM) 10K type strain sequencing project: providing services to taxonomists for standard genome sequencing and annotation.</title>
        <authorList>
            <consortium name="The Broad Institute Genomics Platform"/>
            <consortium name="The Broad Institute Genome Sequencing Center for Infectious Disease"/>
            <person name="Wu L."/>
            <person name="Ma J."/>
        </authorList>
    </citation>
    <scope>NUCLEOTIDE SEQUENCE [LARGE SCALE GENOMIC DNA]</scope>
    <source>
        <strain evidence="4">CGMCC 4.1467</strain>
    </source>
</reference>
<accession>A0ABW2L5W9</accession>
<evidence type="ECO:0000256" key="1">
    <source>
        <dbReference type="SAM" id="Phobius"/>
    </source>
</evidence>
<comment type="caution">
    <text evidence="3">The sequence shown here is derived from an EMBL/GenBank/DDBJ whole genome shotgun (WGS) entry which is preliminary data.</text>
</comment>
<dbReference type="InterPro" id="IPR018392">
    <property type="entry name" value="LysM"/>
</dbReference>
<dbReference type="PROSITE" id="PS51782">
    <property type="entry name" value="LYSM"/>
    <property type="match status" value="1"/>
</dbReference>
<feature type="transmembrane region" description="Helical" evidence="1">
    <location>
        <begin position="6"/>
        <end position="26"/>
    </location>
</feature>
<gene>
    <name evidence="3" type="ORF">ACFQY0_07860</name>
</gene>
<name>A0ABW2L5W9_9BACT</name>
<dbReference type="Pfam" id="PF01476">
    <property type="entry name" value="LysM"/>
    <property type="match status" value="1"/>
</dbReference>
<proteinExistence type="predicted"/>
<keyword evidence="4" id="KW-1185">Reference proteome</keyword>
<evidence type="ECO:0000313" key="4">
    <source>
        <dbReference type="Proteomes" id="UP001596472"/>
    </source>
</evidence>
<dbReference type="Proteomes" id="UP001596472">
    <property type="component" value="Unassembled WGS sequence"/>
</dbReference>
<evidence type="ECO:0000259" key="2">
    <source>
        <dbReference type="PROSITE" id="PS51782"/>
    </source>
</evidence>
<dbReference type="Gene3D" id="3.10.350.10">
    <property type="entry name" value="LysM domain"/>
    <property type="match status" value="1"/>
</dbReference>
<dbReference type="InterPro" id="IPR036779">
    <property type="entry name" value="LysM_dom_sf"/>
</dbReference>
<dbReference type="RefSeq" id="WP_379711071.1">
    <property type="nucleotide sequence ID" value="NZ_JBHTBS010000003.1"/>
</dbReference>
<organism evidence="3 4">
    <name type="scientific">Haloferula chungangensis</name>
    <dbReference type="NCBI Taxonomy" id="1048331"/>
    <lineage>
        <taxon>Bacteria</taxon>
        <taxon>Pseudomonadati</taxon>
        <taxon>Verrucomicrobiota</taxon>
        <taxon>Verrucomicrobiia</taxon>
        <taxon>Verrucomicrobiales</taxon>
        <taxon>Verrucomicrobiaceae</taxon>
        <taxon>Haloferula</taxon>
    </lineage>
</organism>
<keyword evidence="1" id="KW-0472">Membrane</keyword>
<dbReference type="SMART" id="SM00257">
    <property type="entry name" value="LysM"/>
    <property type="match status" value="1"/>
</dbReference>
<feature type="domain" description="LysM" evidence="2">
    <location>
        <begin position="128"/>
        <end position="172"/>
    </location>
</feature>